<dbReference type="AlphaFoldDB" id="A0A2T3B3P4"/>
<organism evidence="3 4">
    <name type="scientific">Amorphotheca resinae ATCC 22711</name>
    <dbReference type="NCBI Taxonomy" id="857342"/>
    <lineage>
        <taxon>Eukaryota</taxon>
        <taxon>Fungi</taxon>
        <taxon>Dikarya</taxon>
        <taxon>Ascomycota</taxon>
        <taxon>Pezizomycotina</taxon>
        <taxon>Leotiomycetes</taxon>
        <taxon>Helotiales</taxon>
        <taxon>Amorphothecaceae</taxon>
        <taxon>Amorphotheca</taxon>
    </lineage>
</organism>
<dbReference type="EMBL" id="KZ679010">
    <property type="protein sequence ID" value="PSS20272.1"/>
    <property type="molecule type" value="Genomic_DNA"/>
</dbReference>
<dbReference type="Proteomes" id="UP000241818">
    <property type="component" value="Unassembled WGS sequence"/>
</dbReference>
<dbReference type="InParanoid" id="A0A2T3B3P4"/>
<evidence type="ECO:0000313" key="4">
    <source>
        <dbReference type="Proteomes" id="UP000241818"/>
    </source>
</evidence>
<accession>A0A2T3B3P4</accession>
<feature type="region of interest" description="Disordered" evidence="1">
    <location>
        <begin position="25"/>
        <end position="91"/>
    </location>
</feature>
<dbReference type="RefSeq" id="XP_024721542.1">
    <property type="nucleotide sequence ID" value="XM_024865581.1"/>
</dbReference>
<feature type="compositionally biased region" description="Polar residues" evidence="1">
    <location>
        <begin position="62"/>
        <end position="73"/>
    </location>
</feature>
<feature type="compositionally biased region" description="Low complexity" evidence="1">
    <location>
        <begin position="74"/>
        <end position="91"/>
    </location>
</feature>
<name>A0A2T3B3P4_AMORE</name>
<keyword evidence="4" id="KW-1185">Reference proteome</keyword>
<gene>
    <name evidence="3" type="ORF">M430DRAFT_27334</name>
</gene>
<evidence type="ECO:0000256" key="1">
    <source>
        <dbReference type="SAM" id="MobiDB-lite"/>
    </source>
</evidence>
<evidence type="ECO:0000313" key="3">
    <source>
        <dbReference type="EMBL" id="PSS20272.1"/>
    </source>
</evidence>
<dbReference type="GeneID" id="36573662"/>
<reference evidence="3 4" key="1">
    <citation type="journal article" date="2018" name="New Phytol.">
        <title>Comparative genomics and transcriptomics depict ericoid mycorrhizal fungi as versatile saprotrophs and plant mutualists.</title>
        <authorList>
            <person name="Martino E."/>
            <person name="Morin E."/>
            <person name="Grelet G.A."/>
            <person name="Kuo A."/>
            <person name="Kohler A."/>
            <person name="Daghino S."/>
            <person name="Barry K.W."/>
            <person name="Cichocki N."/>
            <person name="Clum A."/>
            <person name="Dockter R.B."/>
            <person name="Hainaut M."/>
            <person name="Kuo R.C."/>
            <person name="LaButti K."/>
            <person name="Lindahl B.D."/>
            <person name="Lindquist E.A."/>
            <person name="Lipzen A."/>
            <person name="Khouja H.R."/>
            <person name="Magnuson J."/>
            <person name="Murat C."/>
            <person name="Ohm R.A."/>
            <person name="Singer S.W."/>
            <person name="Spatafora J.W."/>
            <person name="Wang M."/>
            <person name="Veneault-Fourrey C."/>
            <person name="Henrissat B."/>
            <person name="Grigoriev I.V."/>
            <person name="Martin F.M."/>
            <person name="Perotto S."/>
        </authorList>
    </citation>
    <scope>NUCLEOTIDE SEQUENCE [LARGE SCALE GENOMIC DNA]</scope>
    <source>
        <strain evidence="3 4">ATCC 22711</strain>
    </source>
</reference>
<protein>
    <submittedName>
        <fullName evidence="3">Uncharacterized protein</fullName>
    </submittedName>
</protein>
<feature type="chain" id="PRO_5015644022" evidence="2">
    <location>
        <begin position="19"/>
        <end position="119"/>
    </location>
</feature>
<dbReference type="STRING" id="857342.A0A2T3B3P4"/>
<proteinExistence type="predicted"/>
<feature type="signal peptide" evidence="2">
    <location>
        <begin position="1"/>
        <end position="18"/>
    </location>
</feature>
<evidence type="ECO:0000256" key="2">
    <source>
        <dbReference type="SAM" id="SignalP"/>
    </source>
</evidence>
<sequence length="119" mass="11426">MQFSSICLVALTAVAVSAQDTTFTKKNAKTATDSAGQVAGTGGARINSANSTKPTGAGGKHGSSTASTTGKKMNSSTPSSTSSSGTAKSTTNAAAGSLLSNGGGLVTVAGLGIMFAVFM</sequence>
<keyword evidence="2" id="KW-0732">Signal</keyword>